<dbReference type="RefSeq" id="WP_316780124.1">
    <property type="nucleotide sequence ID" value="NZ_JASMWN010000018.1"/>
</dbReference>
<dbReference type="EMBL" id="JASMWN010000018">
    <property type="protein sequence ID" value="MDU9005940.1"/>
    <property type="molecule type" value="Genomic_DNA"/>
</dbReference>
<evidence type="ECO:0000256" key="1">
    <source>
        <dbReference type="SAM" id="Coils"/>
    </source>
</evidence>
<accession>A0ABU3VIF9</accession>
<feature type="region of interest" description="Disordered" evidence="2">
    <location>
        <begin position="113"/>
        <end position="164"/>
    </location>
</feature>
<protein>
    <submittedName>
        <fullName evidence="3">Uncharacterized protein</fullName>
    </submittedName>
</protein>
<comment type="caution">
    <text evidence="3">The sequence shown here is derived from an EMBL/GenBank/DDBJ whole genome shotgun (WGS) entry which is preliminary data.</text>
</comment>
<evidence type="ECO:0000256" key="2">
    <source>
        <dbReference type="SAM" id="MobiDB-lite"/>
    </source>
</evidence>
<organism evidence="3 4">
    <name type="scientific">Sedimentitalea todarodis</name>
    <dbReference type="NCBI Taxonomy" id="1631240"/>
    <lineage>
        <taxon>Bacteria</taxon>
        <taxon>Pseudomonadati</taxon>
        <taxon>Pseudomonadota</taxon>
        <taxon>Alphaproteobacteria</taxon>
        <taxon>Rhodobacterales</taxon>
        <taxon>Paracoccaceae</taxon>
        <taxon>Sedimentitalea</taxon>
    </lineage>
</organism>
<evidence type="ECO:0000313" key="4">
    <source>
        <dbReference type="Proteomes" id="UP001255416"/>
    </source>
</evidence>
<dbReference type="Proteomes" id="UP001255416">
    <property type="component" value="Unassembled WGS sequence"/>
</dbReference>
<proteinExistence type="predicted"/>
<keyword evidence="1" id="KW-0175">Coiled coil</keyword>
<feature type="coiled-coil region" evidence="1">
    <location>
        <begin position="420"/>
        <end position="471"/>
    </location>
</feature>
<feature type="compositionally biased region" description="Low complexity" evidence="2">
    <location>
        <begin position="129"/>
        <end position="156"/>
    </location>
</feature>
<sequence length="527" mass="55600">MADLKLEGAELKKMVKLGKKKALSFAFCPGSKNEHTFLIDRRKGPEMLGKLARKEGTGKKVAFGTFEVKGRVMEMTCGRTVPQMAKTVKKYLKTQKTLVNVVILDADGNTLESDVEDLPADPTMEDTQADPAAAATEEEPAATSEDQAGDSAPAEDAPADTEEAPVDAAALAARLKALQPAIAAAGGDVADKLKKVMTGAVAQIKSSAFEQADKTVTALENAVAKLGQDVAPAADTEAAEVATAPQPDFRALAARAKALQETISAIAEPAKGKLMTALSSAAQNIKERNHDAADAILGKIENAVNKTLAAATDATAADGDAKKWETALARLQPAVDKTMQDKRGDLAAINRTFDYAKDQAADGNYASALKAAAKTAELLKQAATMETTAAAQEAADITPEGLVKLRVAWIETRLGIKEEIEGLKSAIDDATRDVEGMEEVASKSKVLFDYVADIDTNLEQTLQKMADAKDAESRDALKGDAMQIVETYRGVLDSEFFKAVDDNGFVKTSIRSTALNSLQQVSAALAA</sequence>
<name>A0ABU3VIF9_9RHOB</name>
<keyword evidence="4" id="KW-1185">Reference proteome</keyword>
<evidence type="ECO:0000313" key="3">
    <source>
        <dbReference type="EMBL" id="MDU9005940.1"/>
    </source>
</evidence>
<reference evidence="4" key="1">
    <citation type="submission" date="2023-05" db="EMBL/GenBank/DDBJ databases">
        <title>Sedimentitalea sp. nov. JM2-8.</title>
        <authorList>
            <person name="Huang J."/>
        </authorList>
    </citation>
    <scope>NUCLEOTIDE SEQUENCE [LARGE SCALE GENOMIC DNA]</scope>
    <source>
        <strain evidence="4">KHS03</strain>
    </source>
</reference>
<gene>
    <name evidence="3" type="ORF">QO231_19080</name>
</gene>
<feature type="compositionally biased region" description="Acidic residues" evidence="2">
    <location>
        <begin position="113"/>
        <end position="128"/>
    </location>
</feature>